<evidence type="ECO:0000313" key="5">
    <source>
        <dbReference type="Proteomes" id="UP001237780"/>
    </source>
</evidence>
<keyword evidence="4" id="KW-0012">Acyltransferase</keyword>
<dbReference type="SUPFAM" id="SSF55729">
    <property type="entry name" value="Acyl-CoA N-acyltransferases (Nat)"/>
    <property type="match status" value="1"/>
</dbReference>
<evidence type="ECO:0000259" key="3">
    <source>
        <dbReference type="PROSITE" id="PS51186"/>
    </source>
</evidence>
<protein>
    <submittedName>
        <fullName evidence="4">Aminoglycoside 6'-N-acetyltransferase</fullName>
        <ecNumber evidence="4">2.3.1.82</ecNumber>
    </submittedName>
</protein>
<accession>A0ABU0S9P4</accession>
<reference evidence="4 5" key="1">
    <citation type="submission" date="2023-07" db="EMBL/GenBank/DDBJ databases">
        <title>Comparative genomics of wheat-associated soil bacteria to identify genetic determinants of phenazine resistance.</title>
        <authorList>
            <person name="Mouncey N."/>
        </authorList>
    </citation>
    <scope>NUCLEOTIDE SEQUENCE [LARGE SCALE GENOMIC DNA]</scope>
    <source>
        <strain evidence="4 5">W4I11</strain>
    </source>
</reference>
<dbReference type="EMBL" id="JAUSZT010000003">
    <property type="protein sequence ID" value="MDQ0997490.1"/>
    <property type="molecule type" value="Genomic_DNA"/>
</dbReference>
<comment type="caution">
    <text evidence="4">The sequence shown here is derived from an EMBL/GenBank/DDBJ whole genome shotgun (WGS) entry which is preliminary data.</text>
</comment>
<dbReference type="Gene3D" id="3.40.630.30">
    <property type="match status" value="1"/>
</dbReference>
<dbReference type="PROSITE" id="PS51186">
    <property type="entry name" value="GNAT"/>
    <property type="match status" value="1"/>
</dbReference>
<evidence type="ECO:0000256" key="1">
    <source>
        <dbReference type="ARBA" id="ARBA00004924"/>
    </source>
</evidence>
<dbReference type="InterPro" id="IPR000182">
    <property type="entry name" value="GNAT_dom"/>
</dbReference>
<dbReference type="CDD" id="cd04301">
    <property type="entry name" value="NAT_SF"/>
    <property type="match status" value="1"/>
</dbReference>
<comment type="pathway">
    <text evidence="1">Siderophore biosynthesis.</text>
</comment>
<dbReference type="PANTHER" id="PTHR31438:SF1">
    <property type="entry name" value="LYSINE N-ACYLTRANSFERASE C17G9.06C-RELATED"/>
    <property type="match status" value="1"/>
</dbReference>
<evidence type="ECO:0000256" key="2">
    <source>
        <dbReference type="ARBA" id="ARBA00023251"/>
    </source>
</evidence>
<keyword evidence="4" id="KW-0808">Transferase</keyword>
<dbReference type="InterPro" id="IPR016181">
    <property type="entry name" value="Acyl_CoA_acyltransferase"/>
</dbReference>
<keyword evidence="2" id="KW-0046">Antibiotic resistance</keyword>
<dbReference type="EC" id="2.3.1.82" evidence="4"/>
<gene>
    <name evidence="4" type="ORF">QFZ34_002672</name>
</gene>
<dbReference type="Pfam" id="PF13523">
    <property type="entry name" value="Acetyltransf_8"/>
    <property type="match status" value="1"/>
</dbReference>
<evidence type="ECO:0000313" key="4">
    <source>
        <dbReference type="EMBL" id="MDQ0997490.1"/>
    </source>
</evidence>
<dbReference type="RefSeq" id="WP_115054511.1">
    <property type="nucleotide sequence ID" value="NZ_JAUSZT010000003.1"/>
</dbReference>
<name>A0ABU0S9P4_9HYPH</name>
<dbReference type="InterPro" id="IPR019432">
    <property type="entry name" value="Acyltransferase_MbtK/IucB-like"/>
</dbReference>
<dbReference type="SMART" id="SM01006">
    <property type="entry name" value="AlcB"/>
    <property type="match status" value="1"/>
</dbReference>
<sequence>MPPELESGQKFRYRFIPVEPRHLNMISQWLAEPHVAQWWNEDPEKELADIADHMDSISVEPFIIMLGDEPIGYLQTYDPHLEDDHPYQDQPGGTLGIDLMIGEPDLIGQGHGARLIDEFVSLLFDEGVPRVIVDPDPANKRAIRVYEKAGFAAFDTRTSIYGPALMMARDNLEIWPEDGQEETRIQ</sequence>
<dbReference type="GO" id="GO:0047663">
    <property type="term" value="F:aminoglycoside 6'-N-acetyltransferase activity"/>
    <property type="evidence" value="ECO:0007669"/>
    <property type="project" value="UniProtKB-EC"/>
</dbReference>
<dbReference type="PANTHER" id="PTHR31438">
    <property type="entry name" value="LYSINE N-ACYLTRANSFERASE C17G9.06C-RELATED"/>
    <property type="match status" value="1"/>
</dbReference>
<proteinExistence type="predicted"/>
<dbReference type="Proteomes" id="UP001237780">
    <property type="component" value="Unassembled WGS sequence"/>
</dbReference>
<organism evidence="4 5">
    <name type="scientific">Phyllobacterium ifriqiyense</name>
    <dbReference type="NCBI Taxonomy" id="314238"/>
    <lineage>
        <taxon>Bacteria</taxon>
        <taxon>Pseudomonadati</taxon>
        <taxon>Pseudomonadota</taxon>
        <taxon>Alphaproteobacteria</taxon>
        <taxon>Hyphomicrobiales</taxon>
        <taxon>Phyllobacteriaceae</taxon>
        <taxon>Phyllobacterium</taxon>
    </lineage>
</organism>
<feature type="domain" description="N-acetyltransferase" evidence="3">
    <location>
        <begin position="13"/>
        <end position="172"/>
    </location>
</feature>
<keyword evidence="5" id="KW-1185">Reference proteome</keyword>